<proteinExistence type="predicted"/>
<evidence type="ECO:0000259" key="1">
    <source>
        <dbReference type="Pfam" id="PF22688"/>
    </source>
</evidence>
<dbReference type="AlphaFoldDB" id="A0A972F8K3"/>
<evidence type="ECO:0000313" key="2">
    <source>
        <dbReference type="EMBL" id="NMG03650.1"/>
    </source>
</evidence>
<dbReference type="SUPFAM" id="SSF52540">
    <property type="entry name" value="P-loop containing nucleoside triphosphate hydrolases"/>
    <property type="match status" value="1"/>
</dbReference>
<reference evidence="2" key="1">
    <citation type="submission" date="2019-12" db="EMBL/GenBank/DDBJ databases">
        <title>Comparative genomics gives insights into the taxonomy of the Azoarcus-Aromatoleum group and reveals separate origins of nif in the plant-associated Azoarcus and non-plant-associated Aromatoleum sub-groups.</title>
        <authorList>
            <person name="Lafos M."/>
            <person name="Maluk M."/>
            <person name="Batista M."/>
            <person name="Junghare M."/>
            <person name="Carmona M."/>
            <person name="Faoro H."/>
            <person name="Cruz L.M."/>
            <person name="Battistoni F."/>
            <person name="De Souza E."/>
            <person name="Pedrosa F."/>
            <person name="Chen W.-M."/>
            <person name="Poole P.S."/>
            <person name="Dixon R.A."/>
            <person name="James E.K."/>
        </authorList>
    </citation>
    <scope>NUCLEOTIDE SEQUENCE</scope>
    <source>
        <strain evidence="2">NSC3</strain>
    </source>
</reference>
<gene>
    <name evidence="2" type="ORF">GPA21_11795</name>
</gene>
<dbReference type="PANTHER" id="PTHR30050">
    <property type="entry name" value="CHROMOSOMAL REPLICATION INITIATOR PROTEIN DNAA"/>
    <property type="match status" value="1"/>
</dbReference>
<dbReference type="EMBL" id="WTVM01000066">
    <property type="protein sequence ID" value="NMG03650.1"/>
    <property type="molecule type" value="Genomic_DNA"/>
</dbReference>
<organism evidence="2 3">
    <name type="scientific">Azoarcus taiwanensis</name>
    <dbReference type="NCBI Taxonomy" id="666964"/>
    <lineage>
        <taxon>Bacteria</taxon>
        <taxon>Pseudomonadati</taxon>
        <taxon>Pseudomonadota</taxon>
        <taxon>Betaproteobacteria</taxon>
        <taxon>Rhodocyclales</taxon>
        <taxon>Zoogloeaceae</taxon>
        <taxon>Azoarcus</taxon>
    </lineage>
</organism>
<sequence>MRQLLLDIRPDAPPAFDNFILGENAAPLEALRAAVIGAGHVMLWGPRGSGRSHLLRAAINEASAAGRPALHVEADKLDGQFVPAPSTLVAVDDIEGLGADAQIALFNAFNRAREQGLTLLLAAERAPRELELREDLRTRIGQSLVFELKPLDDQTRSHILLTLAQRRGLSIGDDVVQFLLRHGRRDLPSLITTLDALDRASLERKRPVTLPLLRDLMQTGLDI</sequence>
<dbReference type="InterPro" id="IPR027417">
    <property type="entry name" value="P-loop_NTPase"/>
</dbReference>
<evidence type="ECO:0000313" key="3">
    <source>
        <dbReference type="Proteomes" id="UP000599523"/>
    </source>
</evidence>
<dbReference type="GO" id="GO:0003688">
    <property type="term" value="F:DNA replication origin binding"/>
    <property type="evidence" value="ECO:0007669"/>
    <property type="project" value="TreeGrafter"/>
</dbReference>
<keyword evidence="3" id="KW-1185">Reference proteome</keyword>
<dbReference type="PANTHER" id="PTHR30050:SF5">
    <property type="entry name" value="DNAA REGULATORY INACTIVATOR HDA"/>
    <property type="match status" value="1"/>
</dbReference>
<dbReference type="Gene3D" id="1.10.8.60">
    <property type="match status" value="1"/>
</dbReference>
<dbReference type="Pfam" id="PF22688">
    <property type="entry name" value="Hda_lid"/>
    <property type="match status" value="1"/>
</dbReference>
<dbReference type="RefSeq" id="WP_168988361.1">
    <property type="nucleotide sequence ID" value="NZ_CAWPHM010000293.1"/>
</dbReference>
<name>A0A972F8K3_9RHOO</name>
<dbReference type="NCBIfam" id="TIGR03420">
    <property type="entry name" value="DnaA_homol_Hda"/>
    <property type="match status" value="1"/>
</dbReference>
<protein>
    <submittedName>
        <fullName evidence="2">DnaA regulatory inactivator Hda</fullName>
    </submittedName>
</protein>
<dbReference type="GO" id="GO:0005886">
    <property type="term" value="C:plasma membrane"/>
    <property type="evidence" value="ECO:0007669"/>
    <property type="project" value="TreeGrafter"/>
</dbReference>
<feature type="domain" description="Hda lid" evidence="1">
    <location>
        <begin position="153"/>
        <end position="217"/>
    </location>
</feature>
<dbReference type="Gene3D" id="3.40.50.300">
    <property type="entry name" value="P-loop containing nucleotide triphosphate hydrolases"/>
    <property type="match status" value="1"/>
</dbReference>
<accession>A0A972F8K3</accession>
<dbReference type="GO" id="GO:0032297">
    <property type="term" value="P:negative regulation of DNA-templated DNA replication initiation"/>
    <property type="evidence" value="ECO:0007669"/>
    <property type="project" value="InterPro"/>
</dbReference>
<dbReference type="InterPro" id="IPR017788">
    <property type="entry name" value="Hda"/>
</dbReference>
<dbReference type="InterPro" id="IPR055199">
    <property type="entry name" value="Hda_lid"/>
</dbReference>
<dbReference type="GO" id="GO:0006270">
    <property type="term" value="P:DNA replication initiation"/>
    <property type="evidence" value="ECO:0007669"/>
    <property type="project" value="TreeGrafter"/>
</dbReference>
<dbReference type="Proteomes" id="UP000599523">
    <property type="component" value="Unassembled WGS sequence"/>
</dbReference>
<comment type="caution">
    <text evidence="2">The sequence shown here is derived from an EMBL/GenBank/DDBJ whole genome shotgun (WGS) entry which is preliminary data.</text>
</comment>